<evidence type="ECO:0000313" key="6">
    <source>
        <dbReference type="EMBL" id="ACZ07877.1"/>
    </source>
</evidence>
<dbReference type="SUPFAM" id="SSF111342">
    <property type="entry name" value="CbiD-like"/>
    <property type="match status" value="1"/>
</dbReference>
<dbReference type="AlphaFoldDB" id="D1AFJ2"/>
<comment type="similarity">
    <text evidence="5">Belongs to the CbiD family.</text>
</comment>
<reference evidence="6 7" key="2">
    <citation type="journal article" date="2010" name="Stand. Genomic Sci.">
        <title>Complete genome sequence of Sebaldella termitidis type strain (NCTC 11300).</title>
        <authorList>
            <person name="Harmon-Smith M."/>
            <person name="Celia L."/>
            <person name="Chertkov O."/>
            <person name="Lapidus A."/>
            <person name="Copeland A."/>
            <person name="Glavina Del Rio T."/>
            <person name="Nolan M."/>
            <person name="Lucas S."/>
            <person name="Tice H."/>
            <person name="Cheng J.F."/>
            <person name="Han C."/>
            <person name="Detter J.C."/>
            <person name="Bruce D."/>
            <person name="Goodwin L."/>
            <person name="Pitluck S."/>
            <person name="Pati A."/>
            <person name="Liolios K."/>
            <person name="Ivanova N."/>
            <person name="Mavromatis K."/>
            <person name="Mikhailova N."/>
            <person name="Chen A."/>
            <person name="Palaniappan K."/>
            <person name="Land M."/>
            <person name="Hauser L."/>
            <person name="Chang Y.J."/>
            <person name="Jeffries C.D."/>
            <person name="Brettin T."/>
            <person name="Goker M."/>
            <person name="Beck B."/>
            <person name="Bristow J."/>
            <person name="Eisen J.A."/>
            <person name="Markowitz V."/>
            <person name="Hugenholtz P."/>
            <person name="Kyrpides N.C."/>
            <person name="Klenk H.P."/>
            <person name="Chen F."/>
        </authorList>
    </citation>
    <scope>NUCLEOTIDE SEQUENCE [LARGE SCALE GENOMIC DNA]</scope>
    <source>
        <strain evidence="7">ATCC 33386 / NCTC 11300</strain>
    </source>
</reference>
<evidence type="ECO:0000256" key="4">
    <source>
        <dbReference type="ARBA" id="ARBA00022691"/>
    </source>
</evidence>
<dbReference type="STRING" id="526218.Sterm_1009"/>
<reference evidence="7" key="1">
    <citation type="submission" date="2009-09" db="EMBL/GenBank/DDBJ databases">
        <title>The complete chromosome of Sebaldella termitidis ATCC 33386.</title>
        <authorList>
            <consortium name="US DOE Joint Genome Institute (JGI-PGF)"/>
            <person name="Lucas S."/>
            <person name="Copeland A."/>
            <person name="Lapidus A."/>
            <person name="Glavina del Rio T."/>
            <person name="Dalin E."/>
            <person name="Tice H."/>
            <person name="Bruce D."/>
            <person name="Goodwin L."/>
            <person name="Pitluck S."/>
            <person name="Kyrpides N."/>
            <person name="Mavromatis K."/>
            <person name="Ivanova N."/>
            <person name="Mikhailova N."/>
            <person name="Sims D."/>
            <person name="Meincke L."/>
            <person name="Brettin T."/>
            <person name="Detter J.C."/>
            <person name="Han C."/>
            <person name="Larimer F."/>
            <person name="Land M."/>
            <person name="Hauser L."/>
            <person name="Markowitz V."/>
            <person name="Cheng J.F."/>
            <person name="Hugenholtz P."/>
            <person name="Woyke T."/>
            <person name="Wu D."/>
            <person name="Eisen J.A."/>
        </authorList>
    </citation>
    <scope>NUCLEOTIDE SEQUENCE [LARGE SCALE GENOMIC DNA]</scope>
    <source>
        <strain evidence="7">ATCC 33386 / NCTC 11300</strain>
    </source>
</reference>
<keyword evidence="3 5" id="KW-0808">Transferase</keyword>
<comment type="pathway">
    <text evidence="5">Cofactor biosynthesis; adenosylcobalamin biosynthesis; cob(II)yrinate a,c-diamide from sirohydrochlorin (anaerobic route): step 6/10.</text>
</comment>
<dbReference type="HOGENOM" id="CLU_041273_1_0_0"/>
<dbReference type="Gene3D" id="3.30.2110.10">
    <property type="entry name" value="CbiD-like"/>
    <property type="match status" value="1"/>
</dbReference>
<name>D1AFJ2_SEBTE</name>
<dbReference type="eggNOG" id="COG1903">
    <property type="taxonomic scope" value="Bacteria"/>
</dbReference>
<evidence type="ECO:0000313" key="7">
    <source>
        <dbReference type="Proteomes" id="UP000000845"/>
    </source>
</evidence>
<keyword evidence="1 5" id="KW-0169">Cobalamin biosynthesis</keyword>
<dbReference type="PANTHER" id="PTHR35863">
    <property type="entry name" value="COBALT-PRECORRIN-5B C(1)-METHYLTRANSFERASE"/>
    <property type="match status" value="1"/>
</dbReference>
<dbReference type="UniPathway" id="UPA00148">
    <property type="reaction ID" value="UER00227"/>
</dbReference>
<gene>
    <name evidence="5" type="primary">cbiD</name>
    <name evidence="6" type="ordered locus">Sterm_1009</name>
</gene>
<evidence type="ECO:0000256" key="2">
    <source>
        <dbReference type="ARBA" id="ARBA00022603"/>
    </source>
</evidence>
<keyword evidence="2 5" id="KW-0489">Methyltransferase</keyword>
<proteinExistence type="inferred from homology"/>
<organism evidence="6 7">
    <name type="scientific">Sebaldella termitidis (strain ATCC 33386 / NCTC 11300)</name>
    <dbReference type="NCBI Taxonomy" id="526218"/>
    <lineage>
        <taxon>Bacteria</taxon>
        <taxon>Fusobacteriati</taxon>
        <taxon>Fusobacteriota</taxon>
        <taxon>Fusobacteriia</taxon>
        <taxon>Fusobacteriales</taxon>
        <taxon>Leptotrichiaceae</taxon>
        <taxon>Sebaldella</taxon>
    </lineage>
</organism>
<dbReference type="HAMAP" id="MF_00787">
    <property type="entry name" value="CbiD"/>
    <property type="match status" value="1"/>
</dbReference>
<keyword evidence="7" id="KW-1185">Reference proteome</keyword>
<dbReference type="GO" id="GO:0043780">
    <property type="term" value="F:cobalt-precorrin-5B C1-methyltransferase activity"/>
    <property type="evidence" value="ECO:0007669"/>
    <property type="project" value="RHEA"/>
</dbReference>
<dbReference type="EC" id="2.1.1.195" evidence="5"/>
<dbReference type="Proteomes" id="UP000000845">
    <property type="component" value="Chromosome"/>
</dbReference>
<dbReference type="NCBIfam" id="TIGR00312">
    <property type="entry name" value="cbiD"/>
    <property type="match status" value="1"/>
</dbReference>
<evidence type="ECO:0000256" key="5">
    <source>
        <dbReference type="HAMAP-Rule" id="MF_00787"/>
    </source>
</evidence>
<comment type="catalytic activity">
    <reaction evidence="5">
        <text>Co-precorrin-5B + S-adenosyl-L-methionine = Co-precorrin-6A + S-adenosyl-L-homocysteine</text>
        <dbReference type="Rhea" id="RHEA:26285"/>
        <dbReference type="ChEBI" id="CHEBI:57856"/>
        <dbReference type="ChEBI" id="CHEBI:59789"/>
        <dbReference type="ChEBI" id="CHEBI:60063"/>
        <dbReference type="ChEBI" id="CHEBI:60064"/>
        <dbReference type="EC" id="2.1.1.195"/>
    </reaction>
</comment>
<sequence>MEGYRYYQGKQLRCGFTTGSAAAAAAQAAMAAFFGERVPDEVIIDLPAGGTLKIEINTVRVREGYTIASVIKDGGDDPDITHGIEIFSKISIREDNKVNIYGGIGVGTVTKPGLPMKVGMSSINPVPMKMIENEVRKELPAGKGVDVEIFVPEGEEIAKRTLNPKLGVLGGISILGTTGIVKPMSEEAFKDSLAIELKMLLAENPEKEVIFVFGNHGKKFIKEKFDTDEGKILVISNFVGFMLDRACEYGVRKIFFAGDLGKFVKVAGGIFHTHSRMSDAKLEILTANALLAGEERKNLLKILNSNTTEEAVNYVTKKETFTLLAEKAKEKCQEYVRRNGAEISVETLIFASGGRELGRSKGWKL</sequence>
<dbReference type="EMBL" id="CP001739">
    <property type="protein sequence ID" value="ACZ07877.1"/>
    <property type="molecule type" value="Genomic_DNA"/>
</dbReference>
<keyword evidence="4 5" id="KW-0949">S-adenosyl-L-methionine</keyword>
<dbReference type="GO" id="GO:0032259">
    <property type="term" value="P:methylation"/>
    <property type="evidence" value="ECO:0007669"/>
    <property type="project" value="UniProtKB-KW"/>
</dbReference>
<dbReference type="InterPro" id="IPR002748">
    <property type="entry name" value="CbiD"/>
</dbReference>
<accession>D1AFJ2</accession>
<dbReference type="KEGG" id="str:Sterm_1009"/>
<dbReference type="Pfam" id="PF01888">
    <property type="entry name" value="CbiD"/>
    <property type="match status" value="1"/>
</dbReference>
<dbReference type="InterPro" id="IPR036074">
    <property type="entry name" value="CbiD_sf"/>
</dbReference>
<dbReference type="PIRSF" id="PIRSF026782">
    <property type="entry name" value="CbiD"/>
    <property type="match status" value="1"/>
</dbReference>
<dbReference type="RefSeq" id="WP_012860473.1">
    <property type="nucleotide sequence ID" value="NC_013517.1"/>
</dbReference>
<evidence type="ECO:0000256" key="3">
    <source>
        <dbReference type="ARBA" id="ARBA00022679"/>
    </source>
</evidence>
<dbReference type="GO" id="GO:0019251">
    <property type="term" value="P:anaerobic cobalamin biosynthetic process"/>
    <property type="evidence" value="ECO:0007669"/>
    <property type="project" value="UniProtKB-UniRule"/>
</dbReference>
<dbReference type="PANTHER" id="PTHR35863:SF1">
    <property type="entry name" value="COBALT-PRECORRIN-5B C(1)-METHYLTRANSFERASE"/>
    <property type="match status" value="1"/>
</dbReference>
<protein>
    <recommendedName>
        <fullName evidence="5">Cobalt-precorrin-5B C(1)-methyltransferase</fullName>
        <ecNumber evidence="5">2.1.1.195</ecNumber>
    </recommendedName>
    <alternativeName>
        <fullName evidence="5">Cobalt-precorrin-6A synthase</fullName>
    </alternativeName>
</protein>
<evidence type="ECO:0000256" key="1">
    <source>
        <dbReference type="ARBA" id="ARBA00022573"/>
    </source>
</evidence>
<comment type="function">
    <text evidence="5">Catalyzes the methylation of C-1 in cobalt-precorrin-5B to form cobalt-precorrin-6A.</text>
</comment>